<dbReference type="NCBIfam" id="TIGR01549">
    <property type="entry name" value="HAD-SF-IA-v1"/>
    <property type="match status" value="1"/>
</dbReference>
<dbReference type="AlphaFoldDB" id="A0A316AP77"/>
<sequence>MEIKTVLFDLDGTLTDSGTGITNSVNYALKKYGMEVENPSKLRHFIGPPLKEQLRVHCGISEEESNQAVAYYREYYTEKGIFENEVYEGIPELLQALKSAGKTVIMATSKPEKYAKIIADHFNISQYFDFIGGSLMDGTRTKKSEVIEYALKECKIQDRESTLMIGDRRYDIQGAKELNIHSMGVLYGYGTREELESAGADIIIKTPGEAAGYLNISINKS</sequence>
<dbReference type="Gene3D" id="3.40.50.1000">
    <property type="entry name" value="HAD superfamily/HAD-like"/>
    <property type="match status" value="1"/>
</dbReference>
<dbReference type="RefSeq" id="WP_109708233.1">
    <property type="nucleotide sequence ID" value="NZ_QGDS01000001.1"/>
</dbReference>
<dbReference type="Gene3D" id="1.10.150.240">
    <property type="entry name" value="Putative phosphatase, domain 2"/>
    <property type="match status" value="1"/>
</dbReference>
<dbReference type="InterPro" id="IPR041492">
    <property type="entry name" value="HAD_2"/>
</dbReference>
<dbReference type="InterPro" id="IPR050155">
    <property type="entry name" value="HAD-like_hydrolase_sf"/>
</dbReference>
<dbReference type="CDD" id="cd04302">
    <property type="entry name" value="HAD_5NT"/>
    <property type="match status" value="1"/>
</dbReference>
<dbReference type="EMBL" id="UHJJ01000001">
    <property type="protein sequence ID" value="SUQ12165.1"/>
    <property type="molecule type" value="Genomic_DNA"/>
</dbReference>
<dbReference type="GO" id="GO:0004713">
    <property type="term" value="F:protein tyrosine kinase activity"/>
    <property type="evidence" value="ECO:0007669"/>
    <property type="project" value="TreeGrafter"/>
</dbReference>
<dbReference type="FunFam" id="3.40.50.1000:FF:000022">
    <property type="entry name" value="Phosphoglycolate phosphatase"/>
    <property type="match status" value="1"/>
</dbReference>
<protein>
    <submittedName>
        <fullName evidence="1">Phosphoglycolate phosphatase</fullName>
    </submittedName>
</protein>
<dbReference type="InterPro" id="IPR023214">
    <property type="entry name" value="HAD_sf"/>
</dbReference>
<dbReference type="SFLD" id="SFLDG01135">
    <property type="entry name" value="C1.5.6:_HAD__Beta-PGM__Phospha"/>
    <property type="match status" value="1"/>
</dbReference>
<dbReference type="OrthoDB" id="9792518at2"/>
<dbReference type="InterPro" id="IPR036412">
    <property type="entry name" value="HAD-like_sf"/>
</dbReference>
<evidence type="ECO:0000313" key="1">
    <source>
        <dbReference type="EMBL" id="SUQ12165.1"/>
    </source>
</evidence>
<name>A0A316AP77_9FIRM</name>
<keyword evidence="2" id="KW-1185">Reference proteome</keyword>
<dbReference type="SFLD" id="SFLDG01129">
    <property type="entry name" value="C1.5:_HAD__Beta-PGM__Phosphata"/>
    <property type="match status" value="1"/>
</dbReference>
<dbReference type="PANTHER" id="PTHR43434:SF20">
    <property type="entry name" value="5'-NUCLEOTIDASE"/>
    <property type="match status" value="1"/>
</dbReference>
<dbReference type="InterPro" id="IPR023198">
    <property type="entry name" value="PGP-like_dom2"/>
</dbReference>
<dbReference type="Pfam" id="PF13419">
    <property type="entry name" value="HAD_2"/>
    <property type="match status" value="1"/>
</dbReference>
<accession>A0A316AP77</accession>
<dbReference type="SUPFAM" id="SSF56784">
    <property type="entry name" value="HAD-like"/>
    <property type="match status" value="1"/>
</dbReference>
<dbReference type="Proteomes" id="UP000254051">
    <property type="component" value="Unassembled WGS sequence"/>
</dbReference>
<dbReference type="SFLD" id="SFLDS00003">
    <property type="entry name" value="Haloacid_Dehalogenase"/>
    <property type="match status" value="1"/>
</dbReference>
<evidence type="ECO:0000313" key="2">
    <source>
        <dbReference type="Proteomes" id="UP000254051"/>
    </source>
</evidence>
<dbReference type="GO" id="GO:0005829">
    <property type="term" value="C:cytosol"/>
    <property type="evidence" value="ECO:0007669"/>
    <property type="project" value="TreeGrafter"/>
</dbReference>
<proteinExistence type="predicted"/>
<reference evidence="2" key="1">
    <citation type="submission" date="2017-07" db="EMBL/GenBank/DDBJ databases">
        <authorList>
            <person name="Varghese N."/>
            <person name="Submissions S."/>
        </authorList>
    </citation>
    <scope>NUCLEOTIDE SEQUENCE [LARGE SCALE GENOMIC DNA]</scope>
    <source>
        <strain evidence="2">NLAE-zl-C134</strain>
    </source>
</reference>
<dbReference type="InterPro" id="IPR006439">
    <property type="entry name" value="HAD-SF_hydro_IA"/>
</dbReference>
<organism evidence="1 2">
    <name type="scientific">Faecalicatena contorta</name>
    <dbReference type="NCBI Taxonomy" id="39482"/>
    <lineage>
        <taxon>Bacteria</taxon>
        <taxon>Bacillati</taxon>
        <taxon>Bacillota</taxon>
        <taxon>Clostridia</taxon>
        <taxon>Lachnospirales</taxon>
        <taxon>Lachnospiraceae</taxon>
        <taxon>Faecalicatena</taxon>
    </lineage>
</organism>
<dbReference type="PANTHER" id="PTHR43434">
    <property type="entry name" value="PHOSPHOGLYCOLATE PHOSPHATASE"/>
    <property type="match status" value="1"/>
</dbReference>
<gene>
    <name evidence="1" type="ORF">SAMN05216529_10152</name>
</gene>